<dbReference type="AlphaFoldDB" id="A0AAE1DC08"/>
<comment type="caution">
    <text evidence="1">The sequence shown here is derived from an EMBL/GenBank/DDBJ whole genome shotgun (WGS) entry which is preliminary data.</text>
</comment>
<name>A0AAE1DC08_9GAST</name>
<evidence type="ECO:0000313" key="2">
    <source>
        <dbReference type="Proteomes" id="UP001283361"/>
    </source>
</evidence>
<gene>
    <name evidence="1" type="ORF">RRG08_039981</name>
</gene>
<proteinExistence type="predicted"/>
<accession>A0AAE1DC08</accession>
<organism evidence="1 2">
    <name type="scientific">Elysia crispata</name>
    <name type="common">lettuce slug</name>
    <dbReference type="NCBI Taxonomy" id="231223"/>
    <lineage>
        <taxon>Eukaryota</taxon>
        <taxon>Metazoa</taxon>
        <taxon>Spiralia</taxon>
        <taxon>Lophotrochozoa</taxon>
        <taxon>Mollusca</taxon>
        <taxon>Gastropoda</taxon>
        <taxon>Heterobranchia</taxon>
        <taxon>Euthyneura</taxon>
        <taxon>Panpulmonata</taxon>
        <taxon>Sacoglossa</taxon>
        <taxon>Placobranchoidea</taxon>
        <taxon>Plakobranchidae</taxon>
        <taxon>Elysia</taxon>
    </lineage>
</organism>
<sequence>MTAVGKRFDKFQLLTNVLIGGSKNISTPLRQGHPRFLDTMHHTISFVYPKSLQPRTLFILLMVLGNETDDFSDLRVEHRHFPKNLMRTLRFEAELKVISRSTKKRRLVQAGESPTVHDAGWWEISNPSEELEGHGREKLMKARAHQTVVVANSGPTKQ</sequence>
<reference evidence="1" key="1">
    <citation type="journal article" date="2023" name="G3 (Bethesda)">
        <title>A reference genome for the long-term kleptoplast-retaining sea slug Elysia crispata morphotype clarki.</title>
        <authorList>
            <person name="Eastman K.E."/>
            <person name="Pendleton A.L."/>
            <person name="Shaikh M.A."/>
            <person name="Suttiyut T."/>
            <person name="Ogas R."/>
            <person name="Tomko P."/>
            <person name="Gavelis G."/>
            <person name="Widhalm J.R."/>
            <person name="Wisecaver J.H."/>
        </authorList>
    </citation>
    <scope>NUCLEOTIDE SEQUENCE</scope>
    <source>
        <strain evidence="1">ECLA1</strain>
    </source>
</reference>
<protein>
    <submittedName>
        <fullName evidence="1">Uncharacterized protein</fullName>
    </submittedName>
</protein>
<keyword evidence="2" id="KW-1185">Reference proteome</keyword>
<evidence type="ECO:0000313" key="1">
    <source>
        <dbReference type="EMBL" id="KAK3764385.1"/>
    </source>
</evidence>
<dbReference type="Proteomes" id="UP001283361">
    <property type="component" value="Unassembled WGS sequence"/>
</dbReference>
<dbReference type="EMBL" id="JAWDGP010004442">
    <property type="protein sequence ID" value="KAK3764385.1"/>
    <property type="molecule type" value="Genomic_DNA"/>
</dbReference>